<dbReference type="NCBIfam" id="TIGR04056">
    <property type="entry name" value="OMP_RagA_SusC"/>
    <property type="match status" value="1"/>
</dbReference>
<dbReference type="Proteomes" id="UP000487221">
    <property type="component" value="Unassembled WGS sequence"/>
</dbReference>
<keyword evidence="4 8" id="KW-0812">Transmembrane</keyword>
<comment type="similarity">
    <text evidence="8">Belongs to the TonB-dependent receptor family.</text>
</comment>
<evidence type="ECO:0000313" key="12">
    <source>
        <dbReference type="EMBL" id="KAB4180989.1"/>
    </source>
</evidence>
<dbReference type="SUPFAM" id="SSF56935">
    <property type="entry name" value="Porins"/>
    <property type="match status" value="1"/>
</dbReference>
<evidence type="ECO:0000256" key="5">
    <source>
        <dbReference type="ARBA" id="ARBA00022729"/>
    </source>
</evidence>
<dbReference type="Pfam" id="PF07715">
    <property type="entry name" value="Plug"/>
    <property type="match status" value="1"/>
</dbReference>
<keyword evidence="12" id="KW-0675">Receptor</keyword>
<evidence type="ECO:0000256" key="7">
    <source>
        <dbReference type="ARBA" id="ARBA00023237"/>
    </source>
</evidence>
<dbReference type="InterPro" id="IPR012910">
    <property type="entry name" value="Plug_dom"/>
</dbReference>
<gene>
    <name evidence="12" type="ORF">GAQ44_17370</name>
</gene>
<feature type="chain" id="PRO_5029486374" evidence="10">
    <location>
        <begin position="34"/>
        <end position="1108"/>
    </location>
</feature>
<feature type="region of interest" description="Disordered" evidence="9">
    <location>
        <begin position="911"/>
        <end position="930"/>
    </location>
</feature>
<comment type="caution">
    <text evidence="12">The sequence shown here is derived from an EMBL/GenBank/DDBJ whole genome shotgun (WGS) entry which is preliminary data.</text>
</comment>
<dbReference type="InterPro" id="IPR023996">
    <property type="entry name" value="TonB-dep_OMP_SusC/RagA"/>
</dbReference>
<evidence type="ECO:0000256" key="6">
    <source>
        <dbReference type="ARBA" id="ARBA00023136"/>
    </source>
</evidence>
<dbReference type="Gene3D" id="2.60.40.1120">
    <property type="entry name" value="Carboxypeptidase-like, regulatory domain"/>
    <property type="match status" value="1"/>
</dbReference>
<dbReference type="Gene3D" id="2.40.170.20">
    <property type="entry name" value="TonB-dependent receptor, beta-barrel domain"/>
    <property type="match status" value="1"/>
</dbReference>
<keyword evidence="5 10" id="KW-0732">Signal</keyword>
<evidence type="ECO:0000313" key="13">
    <source>
        <dbReference type="Proteomes" id="UP000487221"/>
    </source>
</evidence>
<accession>A0A7J5GUK3</accession>
<dbReference type="InterPro" id="IPR008969">
    <property type="entry name" value="CarboxyPept-like_regulatory"/>
</dbReference>
<proteinExistence type="inferred from homology"/>
<dbReference type="GO" id="GO:0044718">
    <property type="term" value="P:siderophore transmembrane transport"/>
    <property type="evidence" value="ECO:0007669"/>
    <property type="project" value="TreeGrafter"/>
</dbReference>
<dbReference type="Pfam" id="PF13715">
    <property type="entry name" value="CarbopepD_reg_2"/>
    <property type="match status" value="1"/>
</dbReference>
<dbReference type="SUPFAM" id="SSF49464">
    <property type="entry name" value="Carboxypeptidase regulatory domain-like"/>
    <property type="match status" value="1"/>
</dbReference>
<dbReference type="PROSITE" id="PS52016">
    <property type="entry name" value="TONB_DEPENDENT_REC_3"/>
    <property type="match status" value="1"/>
</dbReference>
<dbReference type="GO" id="GO:0009279">
    <property type="term" value="C:cell outer membrane"/>
    <property type="evidence" value="ECO:0007669"/>
    <property type="project" value="UniProtKB-SubCell"/>
</dbReference>
<evidence type="ECO:0000259" key="11">
    <source>
        <dbReference type="Pfam" id="PF07715"/>
    </source>
</evidence>
<evidence type="ECO:0000256" key="9">
    <source>
        <dbReference type="SAM" id="MobiDB-lite"/>
    </source>
</evidence>
<dbReference type="GO" id="GO:0015344">
    <property type="term" value="F:siderophore uptake transmembrane transporter activity"/>
    <property type="evidence" value="ECO:0007669"/>
    <property type="project" value="TreeGrafter"/>
</dbReference>
<evidence type="ECO:0000256" key="4">
    <source>
        <dbReference type="ARBA" id="ARBA00022692"/>
    </source>
</evidence>
<protein>
    <submittedName>
        <fullName evidence="12">TonB-dependent receptor</fullName>
    </submittedName>
</protein>
<comment type="subcellular location">
    <subcellularLocation>
        <location evidence="1 8">Cell outer membrane</location>
        <topology evidence="1 8">Multi-pass membrane protein</topology>
    </subcellularLocation>
</comment>
<evidence type="ECO:0000256" key="1">
    <source>
        <dbReference type="ARBA" id="ARBA00004571"/>
    </source>
</evidence>
<feature type="domain" description="TonB-dependent receptor plug" evidence="11">
    <location>
        <begin position="137"/>
        <end position="245"/>
    </location>
</feature>
<sequence length="1108" mass="122242">MRNDIFKLPSKRVLFSAMMVSALLAGSPQTALAGDTDGVLAVMQESVVKGKIVDAIGEPVIGASVQVKGTSTGVISDINGNFSIAAPGDAVLVISYVGYRTQEIKLNGRMNLNIKLEEDAELLDEVVVVGYGTQKKASLTSAISQIKGEEAFKDRSVSNATVALQGSVPGLTITRGSSRPGSEDAKMQIRGSISVNGDSSPLVLIDGVTGSLDELNSMDANDIENISVLKDASAAIYGARSAAGVILVTTKRGKKGKAQITYNGSFTTSINGIETPLTTNEQFLDMFYEAQYNDYAVQNPELAGKIGEDGNSALEGLGGFWWIFGSVVSGNDVNTGESYINRKMWEALRNGKTLTLNNNGVVSRYAPGTYLMDEMYGSSFSQKHSVSIAGADEKFSYRASLGFADNNSQLKIAEDGEKKYNARLNMDYQATKILKLESGMSYERRDITAPSTDVGAGYYDPWFWPLQNENGQWYDTFGGRNPIAGLTDGGHINTDFNILRANMKATLDLSEFVKGLSFSASGAYKQTEKNVQTQKNMIQYYDWEGNAQKNRQGPGSLKEEFSRWTNYNVGAFVNYNRVFNGIHNVSAMLGMTAEDEKCKKLSAERNKGPMYDGSGLSDLDVYVSSTSNKAGGGQNSWAFLSYVTRLSYGYKDKYLVDFLGRRDGSSKLSVNQRWKNFYSISGAWVLSEEKFMESTRSWLDFLKLRYNYGKTGSVEGIGDYERYATIKTGTAYFGSGDLSAHTSAWIDGMRSSNRTWETLDSHDFGVDVTVLNNRLSATFDWFRKTNNGMFIPVTYPSLLGASAPKTNNGKFRSQGWELSMNWRDKVGEVTYNIGAQLSDAKSEVMALENSENVPNEGTNKGRLVGKPLNAIYVYQTDGIFKTQAEVDEYYNKYYWNADKSGPKPNNIIPAPQEKKTNTLRPGARKVADANGDGAVTKDDLVYAGDAAPHLTFGIKAGLEWKGIDFSVFFQGVGKQKVLRTGNIYAPWVTNYTLQNASYMGKMWSEENPNTEYTIASRDAAFNRWNYQNKDVSVQDSKYIRLKSLVVGYTLPQTWTRKIALNKVRIYFSGDDLWEWTKIKDGYDPEHGEASNSTFPFSRLLSFGVDVTF</sequence>
<dbReference type="InterPro" id="IPR036942">
    <property type="entry name" value="Beta-barrel_TonB_sf"/>
</dbReference>
<dbReference type="PROSITE" id="PS00018">
    <property type="entry name" value="EF_HAND_1"/>
    <property type="match status" value="1"/>
</dbReference>
<evidence type="ECO:0000256" key="3">
    <source>
        <dbReference type="ARBA" id="ARBA00022452"/>
    </source>
</evidence>
<dbReference type="EMBL" id="WCTY01000036">
    <property type="protein sequence ID" value="KAB4180989.1"/>
    <property type="molecule type" value="Genomic_DNA"/>
</dbReference>
<dbReference type="InterPro" id="IPR018247">
    <property type="entry name" value="EF_Hand_1_Ca_BS"/>
</dbReference>
<evidence type="ECO:0000256" key="10">
    <source>
        <dbReference type="SAM" id="SignalP"/>
    </source>
</evidence>
<keyword evidence="6 8" id="KW-0472">Membrane</keyword>
<evidence type="ECO:0000256" key="2">
    <source>
        <dbReference type="ARBA" id="ARBA00022448"/>
    </source>
</evidence>
<organism evidence="12 13">
    <name type="scientific">Bacteroides uniformis</name>
    <dbReference type="NCBI Taxonomy" id="820"/>
    <lineage>
        <taxon>Bacteria</taxon>
        <taxon>Pseudomonadati</taxon>
        <taxon>Bacteroidota</taxon>
        <taxon>Bacteroidia</taxon>
        <taxon>Bacteroidales</taxon>
        <taxon>Bacteroidaceae</taxon>
        <taxon>Bacteroides</taxon>
    </lineage>
</organism>
<dbReference type="RefSeq" id="WP_151875928.1">
    <property type="nucleotide sequence ID" value="NZ_WCTY01000036.1"/>
</dbReference>
<dbReference type="InterPro" id="IPR039426">
    <property type="entry name" value="TonB-dep_rcpt-like"/>
</dbReference>
<dbReference type="AlphaFoldDB" id="A0A7J5GUK3"/>
<dbReference type="InterPro" id="IPR023997">
    <property type="entry name" value="TonB-dep_OMP_SusC/RagA_CS"/>
</dbReference>
<feature type="signal peptide" evidence="10">
    <location>
        <begin position="1"/>
        <end position="33"/>
    </location>
</feature>
<keyword evidence="2 8" id="KW-0813">Transport</keyword>
<reference evidence="12 13" key="1">
    <citation type="journal article" date="2019" name="Nat. Med.">
        <title>A library of human gut bacterial isolates paired with longitudinal multiomics data enables mechanistic microbiome research.</title>
        <authorList>
            <person name="Poyet M."/>
            <person name="Groussin M."/>
            <person name="Gibbons S.M."/>
            <person name="Avila-Pacheco J."/>
            <person name="Jiang X."/>
            <person name="Kearney S.M."/>
            <person name="Perrotta A.R."/>
            <person name="Berdy B."/>
            <person name="Zhao S."/>
            <person name="Lieberman T.D."/>
            <person name="Swanson P.K."/>
            <person name="Smith M."/>
            <person name="Roesemann S."/>
            <person name="Alexander J.E."/>
            <person name="Rich S.A."/>
            <person name="Livny J."/>
            <person name="Vlamakis H."/>
            <person name="Clish C."/>
            <person name="Bullock K."/>
            <person name="Deik A."/>
            <person name="Scott J."/>
            <person name="Pierce K.A."/>
            <person name="Xavier R.J."/>
            <person name="Alm E.J."/>
        </authorList>
    </citation>
    <scope>NUCLEOTIDE SEQUENCE [LARGE SCALE GENOMIC DNA]</scope>
    <source>
        <strain evidence="12 13">BIOML-A19</strain>
    </source>
</reference>
<name>A0A7J5GUK3_BACUN</name>
<keyword evidence="3 8" id="KW-1134">Transmembrane beta strand</keyword>
<dbReference type="InterPro" id="IPR037066">
    <property type="entry name" value="Plug_dom_sf"/>
</dbReference>
<dbReference type="NCBIfam" id="TIGR04057">
    <property type="entry name" value="SusC_RagA_signa"/>
    <property type="match status" value="1"/>
</dbReference>
<dbReference type="FunFam" id="2.60.40.1120:FF:000003">
    <property type="entry name" value="Outer membrane protein Omp121"/>
    <property type="match status" value="1"/>
</dbReference>
<keyword evidence="7 8" id="KW-0998">Cell outer membrane</keyword>
<dbReference type="Gene3D" id="2.170.130.10">
    <property type="entry name" value="TonB-dependent receptor, plug domain"/>
    <property type="match status" value="1"/>
</dbReference>
<dbReference type="PANTHER" id="PTHR30069:SF29">
    <property type="entry name" value="HEMOGLOBIN AND HEMOGLOBIN-HAPTOGLOBIN-BINDING PROTEIN 1-RELATED"/>
    <property type="match status" value="1"/>
</dbReference>
<evidence type="ECO:0000256" key="8">
    <source>
        <dbReference type="PROSITE-ProRule" id="PRU01360"/>
    </source>
</evidence>
<dbReference type="PANTHER" id="PTHR30069">
    <property type="entry name" value="TONB-DEPENDENT OUTER MEMBRANE RECEPTOR"/>
    <property type="match status" value="1"/>
</dbReference>